<proteinExistence type="predicted"/>
<dbReference type="HOGENOM" id="CLU_3105838_0_0_1"/>
<dbReference type="Proteomes" id="UP000054549">
    <property type="component" value="Unassembled WGS sequence"/>
</dbReference>
<organism evidence="2 3">
    <name type="scientific">Amanita muscaria (strain Koide BX008)</name>
    <dbReference type="NCBI Taxonomy" id="946122"/>
    <lineage>
        <taxon>Eukaryota</taxon>
        <taxon>Fungi</taxon>
        <taxon>Dikarya</taxon>
        <taxon>Basidiomycota</taxon>
        <taxon>Agaricomycotina</taxon>
        <taxon>Agaricomycetes</taxon>
        <taxon>Agaricomycetidae</taxon>
        <taxon>Agaricales</taxon>
        <taxon>Pluteineae</taxon>
        <taxon>Amanitaceae</taxon>
        <taxon>Amanita</taxon>
    </lineage>
</organism>
<dbReference type="EMBL" id="KN818233">
    <property type="protein sequence ID" value="KIL67144.1"/>
    <property type="molecule type" value="Genomic_DNA"/>
</dbReference>
<evidence type="ECO:0000313" key="2">
    <source>
        <dbReference type="EMBL" id="KIL67144.1"/>
    </source>
</evidence>
<protein>
    <submittedName>
        <fullName evidence="2">Uncharacterized protein</fullName>
    </submittedName>
</protein>
<sequence length="51" mass="5564">MSEGESVDLGCARPRDWRCDEIETGLAGLPGQSSKQTLPPLLTTTTTRYQP</sequence>
<feature type="compositionally biased region" description="Low complexity" evidence="1">
    <location>
        <begin position="37"/>
        <end position="51"/>
    </location>
</feature>
<dbReference type="AlphaFoldDB" id="A0A0C2TJH0"/>
<dbReference type="InParanoid" id="A0A0C2TJH0"/>
<reference evidence="2 3" key="1">
    <citation type="submission" date="2014-04" db="EMBL/GenBank/DDBJ databases">
        <title>Evolutionary Origins and Diversification of the Mycorrhizal Mutualists.</title>
        <authorList>
            <consortium name="DOE Joint Genome Institute"/>
            <consortium name="Mycorrhizal Genomics Consortium"/>
            <person name="Kohler A."/>
            <person name="Kuo A."/>
            <person name="Nagy L.G."/>
            <person name="Floudas D."/>
            <person name="Copeland A."/>
            <person name="Barry K.W."/>
            <person name="Cichocki N."/>
            <person name="Veneault-Fourrey C."/>
            <person name="LaButti K."/>
            <person name="Lindquist E.A."/>
            <person name="Lipzen A."/>
            <person name="Lundell T."/>
            <person name="Morin E."/>
            <person name="Murat C."/>
            <person name="Riley R."/>
            <person name="Ohm R."/>
            <person name="Sun H."/>
            <person name="Tunlid A."/>
            <person name="Henrissat B."/>
            <person name="Grigoriev I.V."/>
            <person name="Hibbett D.S."/>
            <person name="Martin F."/>
        </authorList>
    </citation>
    <scope>NUCLEOTIDE SEQUENCE [LARGE SCALE GENOMIC DNA]</scope>
    <source>
        <strain evidence="2 3">Koide BX008</strain>
    </source>
</reference>
<feature type="region of interest" description="Disordered" evidence="1">
    <location>
        <begin position="25"/>
        <end position="51"/>
    </location>
</feature>
<accession>A0A0C2TJH0</accession>
<evidence type="ECO:0000256" key="1">
    <source>
        <dbReference type="SAM" id="MobiDB-lite"/>
    </source>
</evidence>
<evidence type="ECO:0000313" key="3">
    <source>
        <dbReference type="Proteomes" id="UP000054549"/>
    </source>
</evidence>
<name>A0A0C2TJH0_AMAMK</name>
<gene>
    <name evidence="2" type="ORF">M378DRAFT_160143</name>
</gene>
<keyword evidence="3" id="KW-1185">Reference proteome</keyword>